<dbReference type="InterPro" id="IPR010787">
    <property type="entry name" value="DUF1385"/>
</dbReference>
<proteinExistence type="predicted"/>
<reference evidence="1" key="1">
    <citation type="submission" date="2019-08" db="EMBL/GenBank/DDBJ databases">
        <authorList>
            <person name="Kucharzyk K."/>
            <person name="Murdoch R.W."/>
            <person name="Higgins S."/>
            <person name="Loffler F."/>
        </authorList>
    </citation>
    <scope>NUCLEOTIDE SEQUENCE</scope>
</reference>
<dbReference type="Pfam" id="PF07136">
    <property type="entry name" value="DUF1385"/>
    <property type="match status" value="1"/>
</dbReference>
<accession>A0A645D3G6</accession>
<dbReference type="AlphaFoldDB" id="A0A645D3G6"/>
<gene>
    <name evidence="1" type="ORF">SDC9_130766</name>
</gene>
<organism evidence="1">
    <name type="scientific">bioreactor metagenome</name>
    <dbReference type="NCBI Taxonomy" id="1076179"/>
    <lineage>
        <taxon>unclassified sequences</taxon>
        <taxon>metagenomes</taxon>
        <taxon>ecological metagenomes</taxon>
    </lineage>
</organism>
<dbReference type="EMBL" id="VSSQ01032438">
    <property type="protein sequence ID" value="MPM83697.1"/>
    <property type="molecule type" value="Genomic_DNA"/>
</dbReference>
<sequence length="53" mass="5910">MLQKITTQEPDLKQLEVAICSLKVAEGIETVESYKKKSELEKEEGTIEADIGD</sequence>
<evidence type="ECO:0000313" key="1">
    <source>
        <dbReference type="EMBL" id="MPM83697.1"/>
    </source>
</evidence>
<comment type="caution">
    <text evidence="1">The sequence shown here is derived from an EMBL/GenBank/DDBJ whole genome shotgun (WGS) entry which is preliminary data.</text>
</comment>
<protein>
    <submittedName>
        <fullName evidence="1">Uncharacterized protein</fullName>
    </submittedName>
</protein>
<name>A0A645D3G6_9ZZZZ</name>